<evidence type="ECO:0000313" key="8">
    <source>
        <dbReference type="EMBL" id="KAK2948764.1"/>
    </source>
</evidence>
<organism evidence="8 9">
    <name type="scientific">Blattamonas nauphoetae</name>
    <dbReference type="NCBI Taxonomy" id="2049346"/>
    <lineage>
        <taxon>Eukaryota</taxon>
        <taxon>Metamonada</taxon>
        <taxon>Preaxostyla</taxon>
        <taxon>Oxymonadida</taxon>
        <taxon>Blattamonas</taxon>
    </lineage>
</organism>
<keyword evidence="6" id="KW-1133">Transmembrane helix</keyword>
<name>A0ABQ9XBK6_9EUKA</name>
<evidence type="ECO:0000256" key="3">
    <source>
        <dbReference type="ARBA" id="ARBA00022777"/>
    </source>
</evidence>
<evidence type="ECO:0000256" key="5">
    <source>
        <dbReference type="SAM" id="MobiDB-lite"/>
    </source>
</evidence>
<keyword evidence="2" id="KW-0547">Nucleotide-binding</keyword>
<dbReference type="EMBL" id="JARBJD010000169">
    <property type="protein sequence ID" value="KAK2948764.1"/>
    <property type="molecule type" value="Genomic_DNA"/>
</dbReference>
<feature type="compositionally biased region" description="Basic and acidic residues" evidence="5">
    <location>
        <begin position="454"/>
        <end position="463"/>
    </location>
</feature>
<dbReference type="InterPro" id="IPR000719">
    <property type="entry name" value="Prot_kinase_dom"/>
</dbReference>
<evidence type="ECO:0000256" key="4">
    <source>
        <dbReference type="ARBA" id="ARBA00022840"/>
    </source>
</evidence>
<keyword evidence="4" id="KW-0067">ATP-binding</keyword>
<accession>A0ABQ9XBK6</accession>
<evidence type="ECO:0000256" key="2">
    <source>
        <dbReference type="ARBA" id="ARBA00022741"/>
    </source>
</evidence>
<dbReference type="InterPro" id="IPR051681">
    <property type="entry name" value="Ser/Thr_Kinases-Pseudokinases"/>
</dbReference>
<dbReference type="InterPro" id="IPR011009">
    <property type="entry name" value="Kinase-like_dom_sf"/>
</dbReference>
<feature type="transmembrane region" description="Helical" evidence="6">
    <location>
        <begin position="422"/>
        <end position="447"/>
    </location>
</feature>
<evidence type="ECO:0000256" key="6">
    <source>
        <dbReference type="SAM" id="Phobius"/>
    </source>
</evidence>
<evidence type="ECO:0000256" key="1">
    <source>
        <dbReference type="ARBA" id="ARBA00022679"/>
    </source>
</evidence>
<sequence length="711" mass="77193">MLVLDSKFERCEILSYYSPGAGAGMFLSTDSTLTIKRSLFVGCKASGAGGALSYDFGKEVDISDTLVKDCYSGTTGAVCIGCSSFSEHISFSHVFFVGNSIGDDSTFLTSDDKGEEATEPHFPDVAIHCDYSTVLPILQIEDCFSTVSPDSTGMLDGIYHSETDSYTIERIMDPEFNKIGPLLTAKPTVRMNEKTGKIELEIEGITPLTSQEYEVTVKDSTRTETKLRMLFSDGTGTLVSVIEGSLEYNTGYTILSIVGIVPEPSSSSSSRMTNDIEMPVAAWAFNLHATPSFITFSTPKAPPTIVSATCELVESDHQSAFVVLHFNKKVHGSFDTVVLEEVEDVTITVPIMAEALAGESGKFIIVGEDRLLTHDTTYTIKSIVPTPGTDSPFVFMNRTITFHIPKPSSDSKKSLSPETKALLSWLIPLVACLLVGLVLAIIIIVLLRRRQKKQGEPAQKEMESTSEFVSSHELPANLNESRDGLPCQTEKEWVEVMACNGGFEVSTAPMRNTLYSMLHKEKREIPKRKVGMEVVHGLTAVLAKRPESDVVTRLSSHWILVDPLGNVQLKLQMTSEEAELEAAQTKQQDGGLEGNGTVHNVPKDVEQAGMDGLRWHAPEVVAGGGSAVDGQKASVFSIGLVLWEIETGQVPFGELDAVHAQKLSATGVGPKMDTLKNESFIALIQQCVSANPKQRPSLSEIGEFLSSHSED</sequence>
<keyword evidence="1" id="KW-0808">Transferase</keyword>
<reference evidence="8 9" key="1">
    <citation type="journal article" date="2022" name="bioRxiv">
        <title>Genomics of Preaxostyla Flagellates Illuminates Evolutionary Transitions and the Path Towards Mitochondrial Loss.</title>
        <authorList>
            <person name="Novak L.V.F."/>
            <person name="Treitli S.C."/>
            <person name="Pyrih J."/>
            <person name="Halakuc P."/>
            <person name="Pipaliya S.V."/>
            <person name="Vacek V."/>
            <person name="Brzon O."/>
            <person name="Soukal P."/>
            <person name="Eme L."/>
            <person name="Dacks J.B."/>
            <person name="Karnkowska A."/>
            <person name="Elias M."/>
            <person name="Hampl V."/>
        </authorList>
    </citation>
    <scope>NUCLEOTIDE SEQUENCE [LARGE SCALE GENOMIC DNA]</scope>
    <source>
        <strain evidence="8">NAU3</strain>
        <tissue evidence="8">Gut</tissue>
    </source>
</reference>
<gene>
    <name evidence="8" type="ORF">BLNAU_16299</name>
</gene>
<dbReference type="Pfam" id="PF07714">
    <property type="entry name" value="PK_Tyr_Ser-Thr"/>
    <property type="match status" value="1"/>
</dbReference>
<feature type="region of interest" description="Disordered" evidence="5">
    <location>
        <begin position="454"/>
        <end position="483"/>
    </location>
</feature>
<keyword evidence="6" id="KW-0812">Transmembrane</keyword>
<proteinExistence type="predicted"/>
<dbReference type="Proteomes" id="UP001281761">
    <property type="component" value="Unassembled WGS sequence"/>
</dbReference>
<dbReference type="PANTHER" id="PTHR44329:SF288">
    <property type="entry name" value="MITOGEN-ACTIVATED PROTEIN KINASE KINASE KINASE 20"/>
    <property type="match status" value="1"/>
</dbReference>
<dbReference type="InterPro" id="IPR001245">
    <property type="entry name" value="Ser-Thr/Tyr_kinase_cat_dom"/>
</dbReference>
<evidence type="ECO:0000313" key="9">
    <source>
        <dbReference type="Proteomes" id="UP001281761"/>
    </source>
</evidence>
<keyword evidence="9" id="KW-1185">Reference proteome</keyword>
<comment type="caution">
    <text evidence="8">The sequence shown here is derived from an EMBL/GenBank/DDBJ whole genome shotgun (WGS) entry which is preliminary data.</text>
</comment>
<keyword evidence="3" id="KW-0418">Kinase</keyword>
<evidence type="ECO:0000259" key="7">
    <source>
        <dbReference type="PROSITE" id="PS50011"/>
    </source>
</evidence>
<feature type="domain" description="Protein kinase" evidence="7">
    <location>
        <begin position="378"/>
        <end position="705"/>
    </location>
</feature>
<dbReference type="Gene3D" id="1.10.510.10">
    <property type="entry name" value="Transferase(Phosphotransferase) domain 1"/>
    <property type="match status" value="1"/>
</dbReference>
<keyword evidence="6" id="KW-0472">Membrane</keyword>
<dbReference type="PROSITE" id="PS50011">
    <property type="entry name" value="PROTEIN_KINASE_DOM"/>
    <property type="match status" value="1"/>
</dbReference>
<protein>
    <recommendedName>
        <fullName evidence="7">Protein kinase domain-containing protein</fullName>
    </recommendedName>
</protein>
<dbReference type="SUPFAM" id="SSF56112">
    <property type="entry name" value="Protein kinase-like (PK-like)"/>
    <property type="match status" value="1"/>
</dbReference>
<dbReference type="PANTHER" id="PTHR44329">
    <property type="entry name" value="SERINE/THREONINE-PROTEIN KINASE TNNI3K-RELATED"/>
    <property type="match status" value="1"/>
</dbReference>